<evidence type="ECO:0000313" key="2">
    <source>
        <dbReference type="Proteomes" id="UP001497482"/>
    </source>
</evidence>
<dbReference type="AlphaFoldDB" id="A0AAV2JXI8"/>
<dbReference type="PANTHER" id="PTHR22705">
    <property type="entry name" value="ZINC FINGER, ZZ DOMAIN CONTAINING 3"/>
    <property type="match status" value="1"/>
</dbReference>
<protein>
    <submittedName>
        <fullName evidence="1">Uncharacterized protein</fullName>
    </submittedName>
</protein>
<accession>A0AAV2JXI8</accession>
<name>A0AAV2JXI8_KNICA</name>
<keyword evidence="2" id="KW-1185">Reference proteome</keyword>
<proteinExistence type="predicted"/>
<organism evidence="1 2">
    <name type="scientific">Knipowitschia caucasica</name>
    <name type="common">Caucasian dwarf goby</name>
    <name type="synonym">Pomatoschistus caucasicus</name>
    <dbReference type="NCBI Taxonomy" id="637954"/>
    <lineage>
        <taxon>Eukaryota</taxon>
        <taxon>Metazoa</taxon>
        <taxon>Chordata</taxon>
        <taxon>Craniata</taxon>
        <taxon>Vertebrata</taxon>
        <taxon>Euteleostomi</taxon>
        <taxon>Actinopterygii</taxon>
        <taxon>Neopterygii</taxon>
        <taxon>Teleostei</taxon>
        <taxon>Neoteleostei</taxon>
        <taxon>Acanthomorphata</taxon>
        <taxon>Gobiaria</taxon>
        <taxon>Gobiiformes</taxon>
        <taxon>Gobioidei</taxon>
        <taxon>Gobiidae</taxon>
        <taxon>Gobiinae</taxon>
        <taxon>Knipowitschia</taxon>
    </lineage>
</organism>
<dbReference type="InterPro" id="IPR037830">
    <property type="entry name" value="ZZZ3"/>
</dbReference>
<dbReference type="PANTHER" id="PTHR22705:SF0">
    <property type="entry name" value="ZZ-TYPE ZINC FINGER-CONTAINING PROTEIN 3"/>
    <property type="match status" value="1"/>
</dbReference>
<dbReference type="Proteomes" id="UP001497482">
    <property type="component" value="Chromosome 14"/>
</dbReference>
<evidence type="ECO:0000313" key="1">
    <source>
        <dbReference type="EMBL" id="CAL1581051.1"/>
    </source>
</evidence>
<gene>
    <name evidence="1" type="ORF">KC01_LOCUS11827</name>
</gene>
<reference evidence="1 2" key="1">
    <citation type="submission" date="2024-04" db="EMBL/GenBank/DDBJ databases">
        <authorList>
            <person name="Waldvogel A.-M."/>
            <person name="Schoenle A."/>
        </authorList>
    </citation>
    <scope>NUCLEOTIDE SEQUENCE [LARGE SCALE GENOMIC DNA]</scope>
</reference>
<sequence>MCSYFEIPRLSVVLPSEPRRSNSAENSQSEIYKVHLQNGVHLLYKTDTHTPSHHLEPVQRSEPFLDRDYCLPPSGAGYNYLDPNYFPSNR</sequence>
<dbReference type="EMBL" id="OZ035836">
    <property type="protein sequence ID" value="CAL1581051.1"/>
    <property type="molecule type" value="Genomic_DNA"/>
</dbReference>